<feature type="chain" id="PRO_5046725663" evidence="1">
    <location>
        <begin position="22"/>
        <end position="145"/>
    </location>
</feature>
<dbReference type="Proteomes" id="UP000694888">
    <property type="component" value="Unplaced"/>
</dbReference>
<keyword evidence="2" id="KW-1185">Reference proteome</keyword>
<evidence type="ECO:0000313" key="3">
    <source>
        <dbReference type="RefSeq" id="XP_005111601.2"/>
    </source>
</evidence>
<protein>
    <submittedName>
        <fullName evidence="3">Uncharacterized protein LOC101859528</fullName>
    </submittedName>
</protein>
<reference evidence="3" key="1">
    <citation type="submission" date="2025-08" db="UniProtKB">
        <authorList>
            <consortium name="RefSeq"/>
        </authorList>
    </citation>
    <scope>IDENTIFICATION</scope>
</reference>
<proteinExistence type="predicted"/>
<keyword evidence="1" id="KW-0732">Signal</keyword>
<organism evidence="2 3">
    <name type="scientific">Aplysia californica</name>
    <name type="common">California sea hare</name>
    <dbReference type="NCBI Taxonomy" id="6500"/>
    <lineage>
        <taxon>Eukaryota</taxon>
        <taxon>Metazoa</taxon>
        <taxon>Spiralia</taxon>
        <taxon>Lophotrochozoa</taxon>
        <taxon>Mollusca</taxon>
        <taxon>Gastropoda</taxon>
        <taxon>Heterobranchia</taxon>
        <taxon>Euthyneura</taxon>
        <taxon>Tectipleura</taxon>
        <taxon>Aplysiida</taxon>
        <taxon>Aplysioidea</taxon>
        <taxon>Aplysiidae</taxon>
        <taxon>Aplysia</taxon>
    </lineage>
</organism>
<name>A0ABM0K8V6_APLCA</name>
<evidence type="ECO:0000256" key="1">
    <source>
        <dbReference type="SAM" id="SignalP"/>
    </source>
</evidence>
<gene>
    <name evidence="3" type="primary">LOC101859528</name>
</gene>
<dbReference type="GeneID" id="101859528"/>
<evidence type="ECO:0000313" key="2">
    <source>
        <dbReference type="Proteomes" id="UP000694888"/>
    </source>
</evidence>
<dbReference type="RefSeq" id="XP_005111601.2">
    <property type="nucleotide sequence ID" value="XM_005111544.3"/>
</dbReference>
<accession>A0ABM0K8V6</accession>
<feature type="signal peptide" evidence="1">
    <location>
        <begin position="1"/>
        <end position="21"/>
    </location>
</feature>
<sequence>MTSPLTALALTLMVSLVMVEGLGSWKRRPWYPDDVQQMLPQYYWSTSHRRAYYPCAQTGLGCNDDKKCCSKHETCLTELKYNRRSNSCQDLRPERTGYKTLGMYSRTYVLRSIEDLSVAPSNHPQASMWQYPILAIPLQKHNVSK</sequence>